<dbReference type="RefSeq" id="WP_048898274.1">
    <property type="nucleotide sequence ID" value="NZ_AP024852.1"/>
</dbReference>
<reference evidence="1 2" key="1">
    <citation type="submission" date="2018-01" db="EMBL/GenBank/DDBJ databases">
        <title>Whole genome sequencing of Histamine producing bacteria.</title>
        <authorList>
            <person name="Butler K."/>
        </authorList>
    </citation>
    <scope>NUCLEOTIDE SEQUENCE [LARGE SCALE GENOMIC DNA]</scope>
    <source>
        <strain evidence="1 2">DSM 24669</strain>
    </source>
</reference>
<organism evidence="1 2">
    <name type="scientific">Photobacterium swingsii</name>
    <dbReference type="NCBI Taxonomy" id="680026"/>
    <lineage>
        <taxon>Bacteria</taxon>
        <taxon>Pseudomonadati</taxon>
        <taxon>Pseudomonadota</taxon>
        <taxon>Gammaproteobacteria</taxon>
        <taxon>Vibrionales</taxon>
        <taxon>Vibrionaceae</taxon>
        <taxon>Photobacterium</taxon>
    </lineage>
</organism>
<dbReference type="EMBL" id="PYLZ01000008">
    <property type="protein sequence ID" value="PSW23407.1"/>
    <property type="molecule type" value="Genomic_DNA"/>
</dbReference>
<evidence type="ECO:0000313" key="2">
    <source>
        <dbReference type="Proteomes" id="UP000240481"/>
    </source>
</evidence>
<proteinExistence type="predicted"/>
<dbReference type="STRING" id="680026.AB733_07910"/>
<dbReference type="Proteomes" id="UP000240481">
    <property type="component" value="Unassembled WGS sequence"/>
</dbReference>
<protein>
    <recommendedName>
        <fullName evidence="3">DUF4157 domain-containing protein</fullName>
    </recommendedName>
</protein>
<dbReference type="OrthoDB" id="5600142at2"/>
<evidence type="ECO:0000313" key="1">
    <source>
        <dbReference type="EMBL" id="PSW23407.1"/>
    </source>
</evidence>
<keyword evidence="2" id="KW-1185">Reference proteome</keyword>
<name>A0A0J8VEI2_9GAMM</name>
<comment type="caution">
    <text evidence="1">The sequence shown here is derived from an EMBL/GenBank/DDBJ whole genome shotgun (WGS) entry which is preliminary data.</text>
</comment>
<gene>
    <name evidence="1" type="ORF">C9I94_14865</name>
</gene>
<sequence length="157" mass="17908">MIYSIEAWIDETNAKFAEQRQSCSQFAEPFAGFYSEAFLANAYFVVVESLPKPDLPELREAGLGDFLDMDVQGITYKNTYYIVPSVVLDLRLHFHELVHVSQWDALGAIGFLQRYITEVQTFGYAEAPLEKIAYAFDYHFAQGGQKVDIPSYIENNL</sequence>
<evidence type="ECO:0008006" key="3">
    <source>
        <dbReference type="Google" id="ProtNLM"/>
    </source>
</evidence>
<accession>A0A0J8VEI2</accession>
<dbReference type="AlphaFoldDB" id="A0A0J8VEI2"/>